<dbReference type="EMBL" id="BAABRN010000082">
    <property type="protein sequence ID" value="GAA5504046.1"/>
    <property type="molecule type" value="Genomic_DNA"/>
</dbReference>
<sequence length="108" mass="12408">MIKTEIFYIYRTDSKLSIRTHPVAWKDLDERAKALFFDAQHDIELAGLDIAVLEEDAAYREELERFMNYMESSEDSEGALMELGLDDIKINFILSGETIIGYVLPDAL</sequence>
<proteinExistence type="predicted"/>
<evidence type="ECO:0000313" key="1">
    <source>
        <dbReference type="EMBL" id="GAA5504046.1"/>
    </source>
</evidence>
<organism evidence="1 2">
    <name type="scientific">Deinococcus xinjiangensis</name>
    <dbReference type="NCBI Taxonomy" id="457454"/>
    <lineage>
        <taxon>Bacteria</taxon>
        <taxon>Thermotogati</taxon>
        <taxon>Deinococcota</taxon>
        <taxon>Deinococci</taxon>
        <taxon>Deinococcales</taxon>
        <taxon>Deinococcaceae</taxon>
        <taxon>Deinococcus</taxon>
    </lineage>
</organism>
<accession>A0ABP9VFP1</accession>
<evidence type="ECO:0000313" key="2">
    <source>
        <dbReference type="Proteomes" id="UP001458946"/>
    </source>
</evidence>
<reference evidence="1 2" key="1">
    <citation type="submission" date="2024-02" db="EMBL/GenBank/DDBJ databases">
        <title>Deinococcus xinjiangensis NBRC 107630.</title>
        <authorList>
            <person name="Ichikawa N."/>
            <person name="Katano-Makiyama Y."/>
            <person name="Hidaka K."/>
        </authorList>
    </citation>
    <scope>NUCLEOTIDE SEQUENCE [LARGE SCALE GENOMIC DNA]</scope>
    <source>
        <strain evidence="1 2">NBRC 107630</strain>
    </source>
</reference>
<comment type="caution">
    <text evidence="1">The sequence shown here is derived from an EMBL/GenBank/DDBJ whole genome shotgun (WGS) entry which is preliminary data.</text>
</comment>
<keyword evidence="2" id="KW-1185">Reference proteome</keyword>
<name>A0ABP9VFP1_9DEIO</name>
<dbReference type="Proteomes" id="UP001458946">
    <property type="component" value="Unassembled WGS sequence"/>
</dbReference>
<dbReference type="RefSeq" id="WP_353544011.1">
    <property type="nucleotide sequence ID" value="NZ_BAABRN010000082.1"/>
</dbReference>
<protein>
    <submittedName>
        <fullName evidence="1">Uncharacterized protein</fullName>
    </submittedName>
</protein>
<gene>
    <name evidence="1" type="ORF">Dxin01_03814</name>
</gene>